<dbReference type="InterPro" id="IPR050091">
    <property type="entry name" value="PKS_NRPS_Biosynth_Enz"/>
</dbReference>
<dbReference type="InterPro" id="IPR041618">
    <property type="entry name" value="PKS_DE"/>
</dbReference>
<reference evidence="8 9" key="1">
    <citation type="submission" date="2020-02" db="EMBL/GenBank/DDBJ databases">
        <title>Streptomyces malaysiensis DSM14702 (JHCC583434, PFL_A843) Genome sequencing and assembly.</title>
        <authorList>
            <person name="Samborskyy M."/>
        </authorList>
    </citation>
    <scope>NUCLEOTIDE SEQUENCE [LARGE SCALE GENOMIC DNA]</scope>
    <source>
        <strain evidence="8 9">DSM 14702</strain>
    </source>
</reference>
<dbReference type="Pfam" id="PF00550">
    <property type="entry name" value="PP-binding"/>
    <property type="match status" value="1"/>
</dbReference>
<evidence type="ECO:0000256" key="4">
    <source>
        <dbReference type="ARBA" id="ARBA00023194"/>
    </source>
</evidence>
<keyword evidence="5" id="KW-0511">Multifunctional enzyme</keyword>
<name>A0A7X6B286_STRMQ</name>
<dbReference type="Gene3D" id="6.10.140.1830">
    <property type="match status" value="1"/>
</dbReference>
<dbReference type="GO" id="GO:0017000">
    <property type="term" value="P:antibiotic biosynthetic process"/>
    <property type="evidence" value="ECO:0007669"/>
    <property type="project" value="UniProtKB-KW"/>
</dbReference>
<dbReference type="PANTHER" id="PTHR43775:SF51">
    <property type="entry name" value="INACTIVE PHENOLPHTHIOCEROL SYNTHESIS POLYKETIDE SYNTHASE TYPE I PKS1-RELATED"/>
    <property type="match status" value="1"/>
</dbReference>
<dbReference type="FunFam" id="1.10.1200.10:FF:000007">
    <property type="entry name" value="Probable polyketide synthase pks17"/>
    <property type="match status" value="1"/>
</dbReference>
<dbReference type="PANTHER" id="PTHR43775">
    <property type="entry name" value="FATTY ACID SYNTHASE"/>
    <property type="match status" value="1"/>
</dbReference>
<accession>A0A7X6B286</accession>
<dbReference type="GO" id="GO:0004312">
    <property type="term" value="F:fatty acid synthase activity"/>
    <property type="evidence" value="ECO:0007669"/>
    <property type="project" value="TreeGrafter"/>
</dbReference>
<evidence type="ECO:0000313" key="8">
    <source>
        <dbReference type="EMBL" id="NIY70595.1"/>
    </source>
</evidence>
<dbReference type="Proteomes" id="UP000536624">
    <property type="component" value="Unassembled WGS sequence"/>
</dbReference>
<dbReference type="InterPro" id="IPR036736">
    <property type="entry name" value="ACP-like_sf"/>
</dbReference>
<evidence type="ECO:0000259" key="7">
    <source>
        <dbReference type="PROSITE" id="PS50075"/>
    </source>
</evidence>
<evidence type="ECO:0000256" key="3">
    <source>
        <dbReference type="ARBA" id="ARBA00022679"/>
    </source>
</evidence>
<keyword evidence="2" id="KW-0597">Phosphoprotein</keyword>
<dbReference type="EMBL" id="JAALLH010000002">
    <property type="protein sequence ID" value="NIY70595.1"/>
    <property type="molecule type" value="Genomic_DNA"/>
</dbReference>
<evidence type="ECO:0000313" key="9">
    <source>
        <dbReference type="Proteomes" id="UP000536624"/>
    </source>
</evidence>
<dbReference type="InterPro" id="IPR016036">
    <property type="entry name" value="Malonyl_transacylase_ACP-bd"/>
</dbReference>
<dbReference type="SUPFAM" id="SSF52151">
    <property type="entry name" value="FabD/lysophospholipase-like"/>
    <property type="match status" value="1"/>
</dbReference>
<dbReference type="AlphaFoldDB" id="A0A7X6B286"/>
<gene>
    <name evidence="8" type="ORF">SMALB_8726</name>
</gene>
<comment type="caution">
    <text evidence="8">The sequence shown here is derived from an EMBL/GenBank/DDBJ whole genome shotgun (WGS) entry which is preliminary data.</text>
</comment>
<dbReference type="InterPro" id="IPR016035">
    <property type="entry name" value="Acyl_Trfase/lysoPLipase"/>
</dbReference>
<dbReference type="SMART" id="SM00827">
    <property type="entry name" value="PKS_AT"/>
    <property type="match status" value="1"/>
</dbReference>
<dbReference type="FunFam" id="3.40.366.10:FF:000002">
    <property type="entry name" value="Probable polyketide synthase 2"/>
    <property type="match status" value="1"/>
</dbReference>
<dbReference type="SUPFAM" id="SSF55048">
    <property type="entry name" value="Probable ACP-binding domain of malonyl-CoA ACP transacylase"/>
    <property type="match status" value="1"/>
</dbReference>
<dbReference type="InterPro" id="IPR014043">
    <property type="entry name" value="Acyl_transferase_dom"/>
</dbReference>
<evidence type="ECO:0000256" key="5">
    <source>
        <dbReference type="ARBA" id="ARBA00023268"/>
    </source>
</evidence>
<dbReference type="Gene3D" id="1.10.1200.10">
    <property type="entry name" value="ACP-like"/>
    <property type="match status" value="1"/>
</dbReference>
<dbReference type="InterPro" id="IPR020806">
    <property type="entry name" value="PKS_PP-bd"/>
</dbReference>
<dbReference type="InterPro" id="IPR001227">
    <property type="entry name" value="Ac_transferase_dom_sf"/>
</dbReference>
<evidence type="ECO:0000256" key="6">
    <source>
        <dbReference type="ARBA" id="ARBA00023315"/>
    </source>
</evidence>
<protein>
    <submittedName>
        <fullName evidence="8">Modular polyketide synthase</fullName>
    </submittedName>
</protein>
<proteinExistence type="predicted"/>
<dbReference type="InterPro" id="IPR009081">
    <property type="entry name" value="PP-bd_ACP"/>
</dbReference>
<dbReference type="Gene3D" id="3.40.366.10">
    <property type="entry name" value="Malonyl-Coenzyme A Acyl Carrier Protein, domain 2"/>
    <property type="match status" value="1"/>
</dbReference>
<dbReference type="SMART" id="SM01294">
    <property type="entry name" value="PKS_PP_betabranch"/>
    <property type="match status" value="1"/>
</dbReference>
<dbReference type="PROSITE" id="PS50075">
    <property type="entry name" value="CARRIER"/>
    <property type="match status" value="1"/>
</dbReference>
<dbReference type="Pfam" id="PF00698">
    <property type="entry name" value="Acyl_transf_1"/>
    <property type="match status" value="1"/>
</dbReference>
<dbReference type="Gene3D" id="3.30.70.3290">
    <property type="match status" value="1"/>
</dbReference>
<dbReference type="SMART" id="SM00823">
    <property type="entry name" value="PKS_PP"/>
    <property type="match status" value="1"/>
</dbReference>
<dbReference type="Pfam" id="PF18369">
    <property type="entry name" value="PKS_DE"/>
    <property type="match status" value="1"/>
</dbReference>
<dbReference type="GO" id="GO:0006633">
    <property type="term" value="P:fatty acid biosynthetic process"/>
    <property type="evidence" value="ECO:0007669"/>
    <property type="project" value="TreeGrafter"/>
</dbReference>
<dbReference type="GO" id="GO:0031177">
    <property type="term" value="F:phosphopantetheine binding"/>
    <property type="evidence" value="ECO:0007669"/>
    <property type="project" value="InterPro"/>
</dbReference>
<organism evidence="8 9">
    <name type="scientific">Streptomyces malaysiensis</name>
    <dbReference type="NCBI Taxonomy" id="92644"/>
    <lineage>
        <taxon>Bacteria</taxon>
        <taxon>Bacillati</taxon>
        <taxon>Actinomycetota</taxon>
        <taxon>Actinomycetes</taxon>
        <taxon>Kitasatosporales</taxon>
        <taxon>Streptomycetaceae</taxon>
        <taxon>Streptomyces</taxon>
        <taxon>Streptomyces violaceusniger group</taxon>
    </lineage>
</organism>
<dbReference type="SUPFAM" id="SSF47336">
    <property type="entry name" value="ACP-like"/>
    <property type="match status" value="1"/>
</dbReference>
<keyword evidence="6" id="KW-0012">Acyltransferase</keyword>
<evidence type="ECO:0000256" key="2">
    <source>
        <dbReference type="ARBA" id="ARBA00022553"/>
    </source>
</evidence>
<keyword evidence="3" id="KW-0808">Transferase</keyword>
<evidence type="ECO:0000256" key="1">
    <source>
        <dbReference type="ARBA" id="ARBA00022450"/>
    </source>
</evidence>
<keyword evidence="1" id="KW-0596">Phosphopantetheine</keyword>
<sequence>MVVGGVGSGKVGLVFSGQGSQRVGMGLELAAAYPVFAEALDEVCAEFDLLLGVSLREVLGAGDGVLDRTVFTQAGLFAVEVALFRLVESWGVRPDVLLGHSIGEVAAAYVAGVFSLGDACRLVAARGRLMQGLPEGGAMVAIAAAEAEVAKSLEGCEGVSIAAVNSPSSVVVSGDEDAVLEVAREWVGRGRKTRRLPVSHAFHSSRMEPMLEEFRQVAESIAYTLPRIPVVSNVTGDIASQELCSPAYWVTHVRETVRFADGVKCLRERGVTRFVELGPDGALTPLVHECLDGDETAAMVVPMLRKDRPEPESAVLALGHLYASGGEVDWRALLPGRRQHVDLPTYAFQHQRYWLDAGVPSHLTGADSPFWEAVRSEDVASLADMLDVDQEALAMVLPGLASWWERRDAESKTARNGDDTVADEVVSIRERLDGLPVEDRREALLDLVTRQAAVVLGHTSHGDVGPDADFLEMGFGSLTAVEFRNRLNAAMEIDLPSTLVYDYPTPAAVVGLIAEQV</sequence>
<keyword evidence="4" id="KW-0045">Antibiotic biosynthesis</keyword>
<feature type="domain" description="Carrier" evidence="7">
    <location>
        <begin position="442"/>
        <end position="517"/>
    </location>
</feature>